<name>B9SBS1_RICCO</name>
<accession>B9SBS1</accession>
<evidence type="ECO:0000313" key="1">
    <source>
        <dbReference type="EMBL" id="EEF38899.1"/>
    </source>
</evidence>
<reference evidence="2" key="1">
    <citation type="journal article" date="2010" name="Nat. Biotechnol.">
        <title>Draft genome sequence of the oilseed species Ricinus communis.</title>
        <authorList>
            <person name="Chan A.P."/>
            <person name="Crabtree J."/>
            <person name="Zhao Q."/>
            <person name="Lorenzi H."/>
            <person name="Orvis J."/>
            <person name="Puiu D."/>
            <person name="Melake-Berhan A."/>
            <person name="Jones K.M."/>
            <person name="Redman J."/>
            <person name="Chen G."/>
            <person name="Cahoon E.B."/>
            <person name="Gedil M."/>
            <person name="Stanke M."/>
            <person name="Haas B.J."/>
            <person name="Wortman J.R."/>
            <person name="Fraser-Liggett C.M."/>
            <person name="Ravel J."/>
            <person name="Rabinowicz P.D."/>
        </authorList>
    </citation>
    <scope>NUCLEOTIDE SEQUENCE [LARGE SCALE GENOMIC DNA]</scope>
    <source>
        <strain evidence="2">cv. Hale</strain>
    </source>
</reference>
<sequence>MEAEILEVEWARGRYDQLNLIDETRTKAMYHTHCTNKGFLELSTSMSSLDL</sequence>
<dbReference type="EMBL" id="EQ973917">
    <property type="protein sequence ID" value="EEF38899.1"/>
    <property type="molecule type" value="Genomic_DNA"/>
</dbReference>
<dbReference type="Proteomes" id="UP000008311">
    <property type="component" value="Unassembled WGS sequence"/>
</dbReference>
<protein>
    <submittedName>
        <fullName evidence="1">Uncharacterized protein</fullName>
    </submittedName>
</protein>
<dbReference type="InParanoid" id="B9SBS1"/>
<gene>
    <name evidence="1" type="ORF">RCOM_1042810</name>
</gene>
<organism evidence="1 2">
    <name type="scientific">Ricinus communis</name>
    <name type="common">Castor bean</name>
    <dbReference type="NCBI Taxonomy" id="3988"/>
    <lineage>
        <taxon>Eukaryota</taxon>
        <taxon>Viridiplantae</taxon>
        <taxon>Streptophyta</taxon>
        <taxon>Embryophyta</taxon>
        <taxon>Tracheophyta</taxon>
        <taxon>Spermatophyta</taxon>
        <taxon>Magnoliopsida</taxon>
        <taxon>eudicotyledons</taxon>
        <taxon>Gunneridae</taxon>
        <taxon>Pentapetalae</taxon>
        <taxon>rosids</taxon>
        <taxon>fabids</taxon>
        <taxon>Malpighiales</taxon>
        <taxon>Euphorbiaceae</taxon>
        <taxon>Acalyphoideae</taxon>
        <taxon>Acalypheae</taxon>
        <taxon>Ricinus</taxon>
    </lineage>
</organism>
<keyword evidence="2" id="KW-1185">Reference proteome</keyword>
<dbReference type="AlphaFoldDB" id="B9SBS1"/>
<proteinExistence type="predicted"/>
<evidence type="ECO:0000313" key="2">
    <source>
        <dbReference type="Proteomes" id="UP000008311"/>
    </source>
</evidence>